<dbReference type="RefSeq" id="WP_133756275.1">
    <property type="nucleotide sequence ID" value="NZ_SOBW01000007.1"/>
</dbReference>
<dbReference type="Proteomes" id="UP000294689">
    <property type="component" value="Unassembled WGS sequence"/>
</dbReference>
<keyword evidence="2" id="KW-1185">Reference proteome</keyword>
<gene>
    <name evidence="1" type="ORF">BXY82_0160</name>
</gene>
<dbReference type="AlphaFoldDB" id="A0A4R7Q7Q4"/>
<sequence>MQEAFLHYIWQFKKFDTASLQTTRGEAIILRNTGYPNTHGGPDFFNAQLEIDGITWVGNVEIHIKSSDWYVHSHEMDSAYDNVILHVVYEHDTEVFIKNNAVVPTLVLKDIIHTNLLRNYEKLLVSSHKWINCESDFANIDEFLMNNWLERLYIERLERKAIVIDDLLKATKNDWEAVLFTLLAKNFGLKINGEAFLMMAKSFKFSILRKLQSQPLQLEALLFGQAGVLDKDHEDAYYVSLVKEYQFLKQKFNLPATNVIPLQFFRLRPPNFPTIRLSQLAMLYHQHPNVFTKVMTAETLEDIYRLFSIGASEYWVTHYTFSKTSKASSKMLTKNFIDLLLINTLLPLKFSYLKFQGKQPTESVLNFAQSLNSEKNNIITSYNKLKPISKSALISQALLQLKTEYCEKNNCMHCAIGHSLMKTEEQ</sequence>
<proteinExistence type="predicted"/>
<evidence type="ECO:0000313" key="1">
    <source>
        <dbReference type="EMBL" id="TDU42761.1"/>
    </source>
</evidence>
<evidence type="ECO:0000313" key="2">
    <source>
        <dbReference type="Proteomes" id="UP000294689"/>
    </source>
</evidence>
<dbReference type="OrthoDB" id="1005072at2"/>
<comment type="caution">
    <text evidence="1">The sequence shown here is derived from an EMBL/GenBank/DDBJ whole genome shotgun (WGS) entry which is preliminary data.</text>
</comment>
<accession>A0A4R7Q7Q4</accession>
<dbReference type="Pfam" id="PF11013">
    <property type="entry name" value="DUF2851"/>
    <property type="match status" value="1"/>
</dbReference>
<dbReference type="EMBL" id="SOBW01000007">
    <property type="protein sequence ID" value="TDU42761.1"/>
    <property type="molecule type" value="Genomic_DNA"/>
</dbReference>
<dbReference type="InterPro" id="IPR021272">
    <property type="entry name" value="DUF2851"/>
</dbReference>
<protein>
    <submittedName>
        <fullName evidence="1">Uncharacterized protein DUF2851</fullName>
    </submittedName>
</protein>
<organism evidence="1 2">
    <name type="scientific">Gelidibacter sediminis</name>
    <dbReference type="NCBI Taxonomy" id="1608710"/>
    <lineage>
        <taxon>Bacteria</taxon>
        <taxon>Pseudomonadati</taxon>
        <taxon>Bacteroidota</taxon>
        <taxon>Flavobacteriia</taxon>
        <taxon>Flavobacteriales</taxon>
        <taxon>Flavobacteriaceae</taxon>
        <taxon>Gelidibacter</taxon>
    </lineage>
</organism>
<reference evidence="1 2" key="1">
    <citation type="submission" date="2019-03" db="EMBL/GenBank/DDBJ databases">
        <title>Genomic Encyclopedia of Archaeal and Bacterial Type Strains, Phase II (KMG-II): from individual species to whole genera.</title>
        <authorList>
            <person name="Goeker M."/>
        </authorList>
    </citation>
    <scope>NUCLEOTIDE SEQUENCE [LARGE SCALE GENOMIC DNA]</scope>
    <source>
        <strain evidence="1 2">DSM 28135</strain>
    </source>
</reference>
<name>A0A4R7Q7Q4_9FLAO</name>